<dbReference type="AlphaFoldDB" id="A0A6B1DV10"/>
<dbReference type="SUPFAM" id="SSF52540">
    <property type="entry name" value="P-loop containing nucleoside triphosphate hydrolases"/>
    <property type="match status" value="1"/>
</dbReference>
<dbReference type="PANTHER" id="PTHR43581">
    <property type="entry name" value="ATP/GTP PHOSPHATASE"/>
    <property type="match status" value="1"/>
</dbReference>
<proteinExistence type="predicted"/>
<sequence length="372" mass="42290">MSNSQLAFPDLTIQGYRGFRDLKIPDLGRVTLITGKNNTGKSSILEALRLVSQKAAPNVLYDILVSRSDFLRYEEKDARFFVSEGEFYPWVLFHGFPSFDEEFKPIVIKTGNSDHPMKVSLSTDWQSGPLDKQHRAKSMGQSLSERERALSELVLVTSTEEGEYVMSLEEIEHFGNRWVRSDRDRMNCRIVHADGVSDNLGTLWDRVVLRDEEEDVVRALQTIVPDITAVRMIGGGGHRRLGKAPYVRIHGLSRYVPLRSLGDGVNRMLTLILSLLDARDGLLLIDEFENGLYYAVQLEAWRMIFRLAQRHNIQVFTTTHSWDAVEAFQTAAAETPEVGVLLRLTRKGGDIIPTVFTEDDLQVIARQRIEVR</sequence>
<dbReference type="InterPro" id="IPR027417">
    <property type="entry name" value="P-loop_NTPase"/>
</dbReference>
<feature type="domain" description="ATPase AAA-type core" evidence="2">
    <location>
        <begin position="251"/>
        <end position="321"/>
    </location>
</feature>
<dbReference type="Gene3D" id="3.40.50.300">
    <property type="entry name" value="P-loop containing nucleotide triphosphate hydrolases"/>
    <property type="match status" value="2"/>
</dbReference>
<feature type="domain" description="Endonuclease GajA/Old nuclease/RecF-like AAA" evidence="1">
    <location>
        <begin position="11"/>
        <end position="99"/>
    </location>
</feature>
<dbReference type="GO" id="GO:0005524">
    <property type="term" value="F:ATP binding"/>
    <property type="evidence" value="ECO:0007669"/>
    <property type="project" value="UniProtKB-KW"/>
</dbReference>
<evidence type="ECO:0000313" key="3">
    <source>
        <dbReference type="EMBL" id="MYD90836.1"/>
    </source>
</evidence>
<dbReference type="InterPro" id="IPR014555">
    <property type="entry name" value="RecF-like"/>
</dbReference>
<dbReference type="PANTHER" id="PTHR43581:SF4">
    <property type="entry name" value="ATP_GTP PHOSPHATASE"/>
    <property type="match status" value="1"/>
</dbReference>
<dbReference type="GO" id="GO:0016887">
    <property type="term" value="F:ATP hydrolysis activity"/>
    <property type="evidence" value="ECO:0007669"/>
    <property type="project" value="InterPro"/>
</dbReference>
<evidence type="ECO:0000259" key="2">
    <source>
        <dbReference type="Pfam" id="PF13304"/>
    </source>
</evidence>
<dbReference type="Pfam" id="PF13175">
    <property type="entry name" value="AAA_15"/>
    <property type="match status" value="1"/>
</dbReference>
<dbReference type="PIRSF" id="PIRSF029347">
    <property type="entry name" value="RecF"/>
    <property type="match status" value="1"/>
</dbReference>
<dbReference type="InterPro" id="IPR051396">
    <property type="entry name" value="Bact_Antivir_Def_Nuclease"/>
</dbReference>
<accession>A0A6B1DV10</accession>
<organism evidence="3">
    <name type="scientific">Caldilineaceae bacterium SB0662_bin_9</name>
    <dbReference type="NCBI Taxonomy" id="2605258"/>
    <lineage>
        <taxon>Bacteria</taxon>
        <taxon>Bacillati</taxon>
        <taxon>Chloroflexota</taxon>
        <taxon>Caldilineae</taxon>
        <taxon>Caldilineales</taxon>
        <taxon>Caldilineaceae</taxon>
    </lineage>
</organism>
<reference evidence="3" key="1">
    <citation type="submission" date="2019-09" db="EMBL/GenBank/DDBJ databases">
        <title>Characterisation of the sponge microbiome using genome-centric metagenomics.</title>
        <authorList>
            <person name="Engelberts J.P."/>
            <person name="Robbins S.J."/>
            <person name="De Goeij J.M."/>
            <person name="Aranda M."/>
            <person name="Bell S.C."/>
            <person name="Webster N.S."/>
        </authorList>
    </citation>
    <scope>NUCLEOTIDE SEQUENCE</scope>
    <source>
        <strain evidence="3">SB0662_bin_9</strain>
    </source>
</reference>
<evidence type="ECO:0000259" key="1">
    <source>
        <dbReference type="Pfam" id="PF13175"/>
    </source>
</evidence>
<keyword evidence="3" id="KW-0067">ATP-binding</keyword>
<dbReference type="EMBL" id="VXPY01000078">
    <property type="protein sequence ID" value="MYD90836.1"/>
    <property type="molecule type" value="Genomic_DNA"/>
</dbReference>
<comment type="caution">
    <text evidence="3">The sequence shown here is derived from an EMBL/GenBank/DDBJ whole genome shotgun (WGS) entry which is preliminary data.</text>
</comment>
<dbReference type="InterPro" id="IPR003959">
    <property type="entry name" value="ATPase_AAA_core"/>
</dbReference>
<dbReference type="InterPro" id="IPR041685">
    <property type="entry name" value="AAA_GajA/Old/RecF-like"/>
</dbReference>
<name>A0A6B1DV10_9CHLR</name>
<dbReference type="Pfam" id="PF13304">
    <property type="entry name" value="AAA_21"/>
    <property type="match status" value="1"/>
</dbReference>
<gene>
    <name evidence="3" type="ORF">F4Y08_10950</name>
</gene>
<protein>
    <submittedName>
        <fullName evidence="3">ATP-binding protein</fullName>
    </submittedName>
</protein>
<keyword evidence="3" id="KW-0547">Nucleotide-binding</keyword>